<gene>
    <name evidence="2" type="ORF">MTR67_005190</name>
</gene>
<evidence type="ECO:0000256" key="1">
    <source>
        <dbReference type="SAM" id="MobiDB-lite"/>
    </source>
</evidence>
<organism evidence="2 3">
    <name type="scientific">Solanum verrucosum</name>
    <dbReference type="NCBI Taxonomy" id="315347"/>
    <lineage>
        <taxon>Eukaryota</taxon>
        <taxon>Viridiplantae</taxon>
        <taxon>Streptophyta</taxon>
        <taxon>Embryophyta</taxon>
        <taxon>Tracheophyta</taxon>
        <taxon>Spermatophyta</taxon>
        <taxon>Magnoliopsida</taxon>
        <taxon>eudicotyledons</taxon>
        <taxon>Gunneridae</taxon>
        <taxon>Pentapetalae</taxon>
        <taxon>asterids</taxon>
        <taxon>lamiids</taxon>
        <taxon>Solanales</taxon>
        <taxon>Solanaceae</taxon>
        <taxon>Solanoideae</taxon>
        <taxon>Solaneae</taxon>
        <taxon>Solanum</taxon>
    </lineage>
</organism>
<dbReference type="EMBL" id="CP133612">
    <property type="protein sequence ID" value="WMV11805.1"/>
    <property type="molecule type" value="Genomic_DNA"/>
</dbReference>
<feature type="compositionally biased region" description="Acidic residues" evidence="1">
    <location>
        <begin position="66"/>
        <end position="80"/>
    </location>
</feature>
<evidence type="ECO:0000313" key="2">
    <source>
        <dbReference type="EMBL" id="WMV11805.1"/>
    </source>
</evidence>
<sequence>MIHHWSGRISGGDTGNRYGHLTYNGGRGVRVVITLHIHVYVIIEIVIVVDGDEDSTSSPSYNNDNLDYEVGMDVEGDEDSNSSPSIAGEVTISVAGVSTGDSTTPMTNHGKSHIIDDFVIPSLKSLTHLCHFS</sequence>
<protein>
    <submittedName>
        <fullName evidence="2">Uncharacterized protein</fullName>
    </submittedName>
</protein>
<name>A0AAF0PZ35_SOLVR</name>
<feature type="region of interest" description="Disordered" evidence="1">
    <location>
        <begin position="53"/>
        <end position="86"/>
    </location>
</feature>
<feature type="compositionally biased region" description="Polar residues" evidence="1">
    <location>
        <begin position="56"/>
        <end position="65"/>
    </location>
</feature>
<proteinExistence type="predicted"/>
<dbReference type="Proteomes" id="UP001234989">
    <property type="component" value="Chromosome 1"/>
</dbReference>
<reference evidence="2" key="1">
    <citation type="submission" date="2023-08" db="EMBL/GenBank/DDBJ databases">
        <title>A de novo genome assembly of Solanum verrucosum Schlechtendal, a Mexican diploid species geographically isolated from the other diploid A-genome species in potato relatives.</title>
        <authorList>
            <person name="Hosaka K."/>
        </authorList>
    </citation>
    <scope>NUCLEOTIDE SEQUENCE</scope>
    <source>
        <tissue evidence="2">Young leaves</tissue>
    </source>
</reference>
<accession>A0AAF0PZ35</accession>
<dbReference type="AlphaFoldDB" id="A0AAF0PZ35"/>
<evidence type="ECO:0000313" key="3">
    <source>
        <dbReference type="Proteomes" id="UP001234989"/>
    </source>
</evidence>
<keyword evidence="3" id="KW-1185">Reference proteome</keyword>